<sequence length="81" mass="8904">MEQRQAGQRGKRAQQHTAALVAHHLGHADGLQFTGLQRVGVRLPHHQTQAGKQRHHVDGKGDEERIAPAPVQELADRQAAI</sequence>
<organism evidence="2">
    <name type="scientific">bioreactor metagenome</name>
    <dbReference type="NCBI Taxonomy" id="1076179"/>
    <lineage>
        <taxon>unclassified sequences</taxon>
        <taxon>metagenomes</taxon>
        <taxon>ecological metagenomes</taxon>
    </lineage>
</organism>
<name>A0A645BVW5_9ZZZZ</name>
<proteinExistence type="predicted"/>
<comment type="caution">
    <text evidence="2">The sequence shown here is derived from an EMBL/GenBank/DDBJ whole genome shotgun (WGS) entry which is preliminary data.</text>
</comment>
<feature type="compositionally biased region" description="Basic and acidic residues" evidence="1">
    <location>
        <begin position="56"/>
        <end position="66"/>
    </location>
</feature>
<evidence type="ECO:0000313" key="2">
    <source>
        <dbReference type="EMBL" id="MPM69646.1"/>
    </source>
</evidence>
<reference evidence="2" key="1">
    <citation type="submission" date="2019-08" db="EMBL/GenBank/DDBJ databases">
        <authorList>
            <person name="Kucharzyk K."/>
            <person name="Murdoch R.W."/>
            <person name="Higgins S."/>
            <person name="Loffler F."/>
        </authorList>
    </citation>
    <scope>NUCLEOTIDE SEQUENCE</scope>
</reference>
<dbReference type="AlphaFoldDB" id="A0A645BVW5"/>
<accession>A0A645BVW5</accession>
<feature type="region of interest" description="Disordered" evidence="1">
    <location>
        <begin position="42"/>
        <end position="81"/>
    </location>
</feature>
<evidence type="ECO:0000256" key="1">
    <source>
        <dbReference type="SAM" id="MobiDB-lite"/>
    </source>
</evidence>
<gene>
    <name evidence="2" type="ORF">SDC9_116594</name>
</gene>
<protein>
    <submittedName>
        <fullName evidence="2">Uncharacterized protein</fullName>
    </submittedName>
</protein>
<dbReference type="EMBL" id="VSSQ01022993">
    <property type="protein sequence ID" value="MPM69646.1"/>
    <property type="molecule type" value="Genomic_DNA"/>
</dbReference>